<sequence>MRWDHLYVAGTGAYLPKTMSVEDAIDAGVYDEESARHSGHLSVTVAAPEDSIPEMAVRAGQQALRRSGYRPEDVAAVTYSVVFHNGIDIWNSGSYIQKGIAAPGCLAAEVRSGSNGGLVAAELAAGYLHAHPTAKVAVSTAGDLWTDPYFDRWRTDRILYGDGAAAVALSREGGFARIVSMATYTDPELEAMHRGHEPFGPFQHDAEHPIDLNRRHQQFLEDFDKDEVWRRVEGGLQKAANQALEEAGRSMDEMDHLVAPHFGAGLTLRQCLRPLGVEDLNRTAWDFSRRTGHLGPADQFAGLNHLTETGALTPGKRVLLLGVGGGFSWTCAVLDILEEPSWRGVPA</sequence>
<dbReference type="InterPro" id="IPR016039">
    <property type="entry name" value="Thiolase-like"/>
</dbReference>
<comment type="caution">
    <text evidence="4">The sequence shown here is derived from an EMBL/GenBank/DDBJ whole genome shotgun (WGS) entry which is preliminary data.</text>
</comment>
<dbReference type="EMBL" id="BMUU01000013">
    <property type="protein sequence ID" value="GGY59323.1"/>
    <property type="molecule type" value="Genomic_DNA"/>
</dbReference>
<dbReference type="RefSeq" id="WP_167152126.1">
    <property type="nucleotide sequence ID" value="NZ_BMUU01000013.1"/>
</dbReference>
<evidence type="ECO:0000313" key="5">
    <source>
        <dbReference type="Proteomes" id="UP000600946"/>
    </source>
</evidence>
<evidence type="ECO:0000313" key="4">
    <source>
        <dbReference type="EMBL" id="GGY59323.1"/>
    </source>
</evidence>
<dbReference type="CDD" id="cd00827">
    <property type="entry name" value="init_cond_enzymes"/>
    <property type="match status" value="1"/>
</dbReference>
<keyword evidence="1" id="KW-0808">Transferase</keyword>
<evidence type="ECO:0000259" key="3">
    <source>
        <dbReference type="Pfam" id="PF08541"/>
    </source>
</evidence>
<accession>A0ABQ3AMJ7</accession>
<keyword evidence="2" id="KW-0012">Acyltransferase</keyword>
<dbReference type="PANTHER" id="PTHR34069:SF2">
    <property type="entry name" value="BETA-KETOACYL-[ACYL-CARRIER-PROTEIN] SYNTHASE III"/>
    <property type="match status" value="1"/>
</dbReference>
<reference evidence="5" key="1">
    <citation type="journal article" date="2019" name="Int. J. Syst. Evol. Microbiol.">
        <title>The Global Catalogue of Microorganisms (GCM) 10K type strain sequencing project: providing services to taxonomists for standard genome sequencing and annotation.</title>
        <authorList>
            <consortium name="The Broad Institute Genomics Platform"/>
            <consortium name="The Broad Institute Genome Sequencing Center for Infectious Disease"/>
            <person name="Wu L."/>
            <person name="Ma J."/>
        </authorList>
    </citation>
    <scope>NUCLEOTIDE SEQUENCE [LARGE SCALE GENOMIC DNA]</scope>
    <source>
        <strain evidence="5">JCM 4594</strain>
    </source>
</reference>
<dbReference type="InterPro" id="IPR013747">
    <property type="entry name" value="ACP_syn_III_C"/>
</dbReference>
<evidence type="ECO:0000256" key="1">
    <source>
        <dbReference type="ARBA" id="ARBA00022679"/>
    </source>
</evidence>
<protein>
    <submittedName>
        <fullName evidence="4">3-oxoacyl-[acyl-carrier-protein] synthase 3 protein 1</fullName>
    </submittedName>
</protein>
<keyword evidence="5" id="KW-1185">Reference proteome</keyword>
<gene>
    <name evidence="4" type="primary">fabH1</name>
    <name evidence="4" type="ORF">GCM10010326_62730</name>
</gene>
<evidence type="ECO:0000256" key="2">
    <source>
        <dbReference type="ARBA" id="ARBA00023315"/>
    </source>
</evidence>
<dbReference type="Gene3D" id="3.40.47.10">
    <property type="match status" value="2"/>
</dbReference>
<name>A0ABQ3AMJ7_9ACTN</name>
<dbReference type="SUPFAM" id="SSF53901">
    <property type="entry name" value="Thiolase-like"/>
    <property type="match status" value="1"/>
</dbReference>
<dbReference type="GeneID" id="96294171"/>
<feature type="domain" description="Beta-ketoacyl-[acyl-carrier-protein] synthase III C-terminal" evidence="3">
    <location>
        <begin position="244"/>
        <end position="335"/>
    </location>
</feature>
<dbReference type="PANTHER" id="PTHR34069">
    <property type="entry name" value="3-OXOACYL-[ACYL-CARRIER-PROTEIN] SYNTHASE 3"/>
    <property type="match status" value="1"/>
</dbReference>
<organism evidence="4 5">
    <name type="scientific">Streptomyces xanthochromogenes</name>
    <dbReference type="NCBI Taxonomy" id="67384"/>
    <lineage>
        <taxon>Bacteria</taxon>
        <taxon>Bacillati</taxon>
        <taxon>Actinomycetota</taxon>
        <taxon>Actinomycetes</taxon>
        <taxon>Kitasatosporales</taxon>
        <taxon>Streptomycetaceae</taxon>
        <taxon>Streptomyces</taxon>
    </lineage>
</organism>
<dbReference type="Pfam" id="PF08541">
    <property type="entry name" value="ACP_syn_III_C"/>
    <property type="match status" value="1"/>
</dbReference>
<dbReference type="Proteomes" id="UP000600946">
    <property type="component" value="Unassembled WGS sequence"/>
</dbReference>
<proteinExistence type="predicted"/>